<gene>
    <name evidence="1" type="ORF">WKI58_23000</name>
</gene>
<proteinExistence type="predicted"/>
<dbReference type="Proteomes" id="UP001375539">
    <property type="component" value="Unassembled WGS sequence"/>
</dbReference>
<reference evidence="1" key="1">
    <citation type="submission" date="2024-03" db="EMBL/GenBank/DDBJ databases">
        <title>Novel Streptomyces species of biotechnological and ecological value are a feature of Machair soil.</title>
        <authorList>
            <person name="Prole J.R."/>
            <person name="Goodfellow M."/>
            <person name="Allenby N."/>
            <person name="Ward A.C."/>
        </authorList>
    </citation>
    <scope>NUCLEOTIDE SEQUENCE</scope>
    <source>
        <strain evidence="1">MS1.AVA.4</strain>
    </source>
</reference>
<comment type="caution">
    <text evidence="1">The sequence shown here is derived from an EMBL/GenBank/DDBJ whole genome shotgun (WGS) entry which is preliminary data.</text>
</comment>
<evidence type="ECO:0000313" key="2">
    <source>
        <dbReference type="Proteomes" id="UP001375539"/>
    </source>
</evidence>
<organism evidence="1 2">
    <name type="scientific">Streptomyces pratisoli</name>
    <dbReference type="NCBI Taxonomy" id="3139917"/>
    <lineage>
        <taxon>Bacteria</taxon>
        <taxon>Bacillati</taxon>
        <taxon>Actinomycetota</taxon>
        <taxon>Actinomycetes</taxon>
        <taxon>Kitasatosporales</taxon>
        <taxon>Streptomycetaceae</taxon>
        <taxon>Streptomyces</taxon>
    </lineage>
</organism>
<dbReference type="EMBL" id="JBBKAI010000002">
    <property type="protein sequence ID" value="MEJ8659351.1"/>
    <property type="molecule type" value="Genomic_DNA"/>
</dbReference>
<evidence type="ECO:0000313" key="1">
    <source>
        <dbReference type="EMBL" id="MEJ8659351.1"/>
    </source>
</evidence>
<accession>A0ACC6QLW0</accession>
<name>A0ACC6QLW0_9ACTN</name>
<protein>
    <submittedName>
        <fullName evidence="1">Uncharacterized protein</fullName>
    </submittedName>
</protein>
<sequence length="264" mass="27071">MVPHVTHRWARAVVCAALAGALASCAPAPAPTPAGGQADAGRGRSVQPAAPRPDPFGRPGASASSPSASSASPRTPAGSPAPSRSAQPEGSAPSRVAEPPTTARAAGPAGPSRAAAPSTAKPAARESRASRVPAYDPKETVLHIGGWSRPLRRGGQQEVDACRTAVLFDGPEPGRENGFELDTSVIVGHDFCGFDLFADLPVGTDVRITGPKGELRYRVYATYVTPGQGGSNSGLYWGDITLQSCLGPDTGFSYLERVSPAREP</sequence>
<keyword evidence="2" id="KW-1185">Reference proteome</keyword>